<dbReference type="Proteomes" id="UP000008311">
    <property type="component" value="Unassembled WGS sequence"/>
</dbReference>
<name>B9TLD5_RICCO</name>
<evidence type="ECO:0000313" key="2">
    <source>
        <dbReference type="EMBL" id="EEF23329.1"/>
    </source>
</evidence>
<sequence length="161" mass="16974">MGSERKPRRAHRGNGGTGSRVVQRGIGCRRQPLAVAVAPRRSERQRRPVAQRCAAGAGPPARVGHCRRLADAPGARGTGAGGQQHRSHDRHGAADLLSAFAARQASALAVVRCGRRRRRNPGQGFERLCHRCAARAGSLVPGPAITVFSLGRSCPHLPPAG</sequence>
<gene>
    <name evidence="2" type="ORF">RCOM_1990050</name>
</gene>
<proteinExistence type="predicted"/>
<feature type="region of interest" description="Disordered" evidence="1">
    <location>
        <begin position="1"/>
        <end position="90"/>
    </location>
</feature>
<reference evidence="3" key="1">
    <citation type="journal article" date="2010" name="Nat. Biotechnol.">
        <title>Draft genome sequence of the oilseed species Ricinus communis.</title>
        <authorList>
            <person name="Chan A.P."/>
            <person name="Crabtree J."/>
            <person name="Zhao Q."/>
            <person name="Lorenzi H."/>
            <person name="Orvis J."/>
            <person name="Puiu D."/>
            <person name="Melake-Berhan A."/>
            <person name="Jones K.M."/>
            <person name="Redman J."/>
            <person name="Chen G."/>
            <person name="Cahoon E.B."/>
            <person name="Gedil M."/>
            <person name="Stanke M."/>
            <person name="Haas B.J."/>
            <person name="Wortman J.R."/>
            <person name="Fraser-Liggett C.M."/>
            <person name="Ravel J."/>
            <person name="Rabinowicz P.D."/>
        </authorList>
    </citation>
    <scope>NUCLEOTIDE SEQUENCE [LARGE SCALE GENOMIC DNA]</scope>
    <source>
        <strain evidence="3">cv. Hale</strain>
    </source>
</reference>
<accession>B9TLD5</accession>
<dbReference type="AlphaFoldDB" id="B9TLD5"/>
<organism evidence="2 3">
    <name type="scientific">Ricinus communis</name>
    <name type="common">Castor bean</name>
    <dbReference type="NCBI Taxonomy" id="3988"/>
    <lineage>
        <taxon>Eukaryota</taxon>
        <taxon>Viridiplantae</taxon>
        <taxon>Streptophyta</taxon>
        <taxon>Embryophyta</taxon>
        <taxon>Tracheophyta</taxon>
        <taxon>Spermatophyta</taxon>
        <taxon>Magnoliopsida</taxon>
        <taxon>eudicotyledons</taxon>
        <taxon>Gunneridae</taxon>
        <taxon>Pentapetalae</taxon>
        <taxon>rosids</taxon>
        <taxon>fabids</taxon>
        <taxon>Malpighiales</taxon>
        <taxon>Euphorbiaceae</taxon>
        <taxon>Acalyphoideae</taxon>
        <taxon>Acalypheae</taxon>
        <taxon>Ricinus</taxon>
    </lineage>
</organism>
<evidence type="ECO:0000313" key="3">
    <source>
        <dbReference type="Proteomes" id="UP000008311"/>
    </source>
</evidence>
<evidence type="ECO:0000256" key="1">
    <source>
        <dbReference type="SAM" id="MobiDB-lite"/>
    </source>
</evidence>
<feature type="compositionally biased region" description="Basic residues" evidence="1">
    <location>
        <begin position="1"/>
        <end position="12"/>
    </location>
</feature>
<protein>
    <submittedName>
        <fullName evidence="2">Uncharacterized protein</fullName>
    </submittedName>
</protein>
<dbReference type="EMBL" id="EQ986620">
    <property type="protein sequence ID" value="EEF23329.1"/>
    <property type="molecule type" value="Genomic_DNA"/>
</dbReference>
<keyword evidence="3" id="KW-1185">Reference proteome</keyword>
<dbReference type="InParanoid" id="B9TLD5"/>